<dbReference type="InterPro" id="IPR017439">
    <property type="entry name" value="Amidohydrolase"/>
</dbReference>
<organism evidence="3 4">
    <name type="scientific">Jeongeupia chitinilytica</name>
    <dbReference type="NCBI Taxonomy" id="1041641"/>
    <lineage>
        <taxon>Bacteria</taxon>
        <taxon>Pseudomonadati</taxon>
        <taxon>Pseudomonadota</taxon>
        <taxon>Betaproteobacteria</taxon>
        <taxon>Neisseriales</taxon>
        <taxon>Chitinibacteraceae</taxon>
        <taxon>Jeongeupia</taxon>
    </lineage>
</organism>
<dbReference type="Pfam" id="PF01546">
    <property type="entry name" value="Peptidase_M20"/>
    <property type="match status" value="1"/>
</dbReference>
<evidence type="ECO:0000313" key="3">
    <source>
        <dbReference type="EMBL" id="GHD68465.1"/>
    </source>
</evidence>
<name>A0ABQ3H6H0_9NEIS</name>
<dbReference type="PANTHER" id="PTHR11014:SF63">
    <property type="entry name" value="METALLOPEPTIDASE, PUTATIVE (AFU_ORTHOLOGUE AFUA_6G09600)-RELATED"/>
    <property type="match status" value="1"/>
</dbReference>
<dbReference type="EMBL" id="BMYO01000010">
    <property type="protein sequence ID" value="GHD68465.1"/>
    <property type="molecule type" value="Genomic_DNA"/>
</dbReference>
<keyword evidence="4" id="KW-1185">Reference proteome</keyword>
<keyword evidence="1" id="KW-0378">Hydrolase</keyword>
<protein>
    <submittedName>
        <fullName evidence="3">Peptidase M20</fullName>
    </submittedName>
</protein>
<dbReference type="Gene3D" id="3.30.70.360">
    <property type="match status" value="1"/>
</dbReference>
<dbReference type="SUPFAM" id="SSF53187">
    <property type="entry name" value="Zn-dependent exopeptidases"/>
    <property type="match status" value="1"/>
</dbReference>
<accession>A0ABQ3H6H0</accession>
<feature type="domain" description="Peptidase M20 dimerisation" evidence="2">
    <location>
        <begin position="186"/>
        <end position="281"/>
    </location>
</feature>
<evidence type="ECO:0000259" key="2">
    <source>
        <dbReference type="Pfam" id="PF07687"/>
    </source>
</evidence>
<dbReference type="Pfam" id="PF07687">
    <property type="entry name" value="M20_dimer"/>
    <property type="match status" value="1"/>
</dbReference>
<gene>
    <name evidence="3" type="ORF">GCM10007350_33810</name>
</gene>
<dbReference type="RefSeq" id="WP_189462125.1">
    <property type="nucleotide sequence ID" value="NZ_BMYO01000010.1"/>
</dbReference>
<evidence type="ECO:0000313" key="4">
    <source>
        <dbReference type="Proteomes" id="UP000604737"/>
    </source>
</evidence>
<reference evidence="4" key="1">
    <citation type="journal article" date="2019" name="Int. J. Syst. Evol. Microbiol.">
        <title>The Global Catalogue of Microorganisms (GCM) 10K type strain sequencing project: providing services to taxonomists for standard genome sequencing and annotation.</title>
        <authorList>
            <consortium name="The Broad Institute Genomics Platform"/>
            <consortium name="The Broad Institute Genome Sequencing Center for Infectious Disease"/>
            <person name="Wu L."/>
            <person name="Ma J."/>
        </authorList>
    </citation>
    <scope>NUCLEOTIDE SEQUENCE [LARGE SCALE GENOMIC DNA]</scope>
    <source>
        <strain evidence="4">KCTC 23701</strain>
    </source>
</reference>
<evidence type="ECO:0000256" key="1">
    <source>
        <dbReference type="ARBA" id="ARBA00022801"/>
    </source>
</evidence>
<dbReference type="PANTHER" id="PTHR11014">
    <property type="entry name" value="PEPTIDASE M20 FAMILY MEMBER"/>
    <property type="match status" value="1"/>
</dbReference>
<dbReference type="NCBIfam" id="TIGR01891">
    <property type="entry name" value="amidohydrolases"/>
    <property type="match status" value="1"/>
</dbReference>
<dbReference type="CDD" id="cd03886">
    <property type="entry name" value="M20_Acy1"/>
    <property type="match status" value="1"/>
</dbReference>
<dbReference type="Gene3D" id="3.40.630.10">
    <property type="entry name" value="Zn peptidases"/>
    <property type="match status" value="1"/>
</dbReference>
<dbReference type="PIRSF" id="PIRSF005962">
    <property type="entry name" value="Pept_M20D_amidohydro"/>
    <property type="match status" value="1"/>
</dbReference>
<dbReference type="InterPro" id="IPR002933">
    <property type="entry name" value="Peptidase_M20"/>
</dbReference>
<comment type="caution">
    <text evidence="3">The sequence shown here is derived from an EMBL/GenBank/DDBJ whole genome shotgun (WGS) entry which is preliminary data.</text>
</comment>
<dbReference type="Proteomes" id="UP000604737">
    <property type="component" value="Unassembled WGS sequence"/>
</dbReference>
<sequence>MRAQAEALRDYIVAIRRDLHQHPELGYRETRTAQQVIAQLTTLGLPYHGGVAGTGVVAELKKGDGPTVIIRADMDALPIIEDTGLPFSSCHPGVMHACGHDTHVAMGLGAARLLLDADFAGTVRFVFQPAEEGCYDDPDGWSGGQRMVKEGVHAGASAAIALHQVPILPTGQISIRDGAVMAASDEFEIVVHGRAAHAGVSPQAGIDAVVIAAQIVTTLQTIVARNVGPTDTAVVSVGTLQGGTATNIVAEQVRLTGTIRTLNMETRAHVHARVATICEHAGAMHGTSVDCRIANGYPVTMNDAGIAAIARGAARNVLGEEALVELPPLMGGEDFSFTAQAVPSCFALLGTQGPERSPYSLHSPKMVVDESALPLGSAWLAQTALDLLAHFAAPR</sequence>
<proteinExistence type="predicted"/>
<dbReference type="InterPro" id="IPR036264">
    <property type="entry name" value="Bact_exopeptidase_dim_dom"/>
</dbReference>
<dbReference type="InterPro" id="IPR011650">
    <property type="entry name" value="Peptidase_M20_dimer"/>
</dbReference>
<dbReference type="SUPFAM" id="SSF55031">
    <property type="entry name" value="Bacterial exopeptidase dimerisation domain"/>
    <property type="match status" value="1"/>
</dbReference>